<organism evidence="7 8">
    <name type="scientific">Pseudoduganella umbonata</name>
    <dbReference type="NCBI Taxonomy" id="864828"/>
    <lineage>
        <taxon>Bacteria</taxon>
        <taxon>Pseudomonadati</taxon>
        <taxon>Pseudomonadota</taxon>
        <taxon>Betaproteobacteria</taxon>
        <taxon>Burkholderiales</taxon>
        <taxon>Oxalobacteraceae</taxon>
        <taxon>Telluria group</taxon>
        <taxon>Pseudoduganella</taxon>
    </lineage>
</organism>
<keyword evidence="2" id="KW-0808">Transferase</keyword>
<comment type="similarity">
    <text evidence="1">Belongs to the carbohydrate kinase PfkB family.</text>
</comment>
<evidence type="ECO:0000313" key="8">
    <source>
        <dbReference type="Proteomes" id="UP000298763"/>
    </source>
</evidence>
<dbReference type="InterPro" id="IPR002173">
    <property type="entry name" value="Carboh/pur_kinase_PfkB_CS"/>
</dbReference>
<evidence type="ECO:0000259" key="6">
    <source>
        <dbReference type="Pfam" id="PF00294"/>
    </source>
</evidence>
<dbReference type="InterPro" id="IPR011611">
    <property type="entry name" value="PfkB_dom"/>
</dbReference>
<dbReference type="Pfam" id="PF00294">
    <property type="entry name" value="PfkB"/>
    <property type="match status" value="1"/>
</dbReference>
<accession>A0ABX5UBF8</accession>
<evidence type="ECO:0000256" key="2">
    <source>
        <dbReference type="ARBA" id="ARBA00022679"/>
    </source>
</evidence>
<evidence type="ECO:0000256" key="3">
    <source>
        <dbReference type="ARBA" id="ARBA00022741"/>
    </source>
</evidence>
<dbReference type="PROSITE" id="PS00584">
    <property type="entry name" value="PFKB_KINASES_2"/>
    <property type="match status" value="1"/>
</dbReference>
<evidence type="ECO:0000256" key="4">
    <source>
        <dbReference type="ARBA" id="ARBA00022777"/>
    </source>
</evidence>
<dbReference type="PANTHER" id="PTHR43085:SF1">
    <property type="entry name" value="PSEUDOURIDINE KINASE-RELATED"/>
    <property type="match status" value="1"/>
</dbReference>
<dbReference type="GO" id="GO:0016301">
    <property type="term" value="F:kinase activity"/>
    <property type="evidence" value="ECO:0007669"/>
    <property type="project" value="UniProtKB-KW"/>
</dbReference>
<keyword evidence="3" id="KW-0547">Nucleotide-binding</keyword>
<evidence type="ECO:0000313" key="7">
    <source>
        <dbReference type="EMBL" id="QCP09134.1"/>
    </source>
</evidence>
<keyword evidence="5" id="KW-0067">ATP-binding</keyword>
<dbReference type="Gene3D" id="3.40.1190.20">
    <property type="match status" value="1"/>
</dbReference>
<keyword evidence="4 7" id="KW-0418">Kinase</keyword>
<dbReference type="InterPro" id="IPR029056">
    <property type="entry name" value="Ribokinase-like"/>
</dbReference>
<dbReference type="EMBL" id="CP040017">
    <property type="protein sequence ID" value="QCP09134.1"/>
    <property type="molecule type" value="Genomic_DNA"/>
</dbReference>
<dbReference type="Proteomes" id="UP000298763">
    <property type="component" value="Chromosome"/>
</dbReference>
<proteinExistence type="inferred from homology"/>
<dbReference type="InterPro" id="IPR050306">
    <property type="entry name" value="PfkB_Carbo_kinase"/>
</dbReference>
<gene>
    <name evidence="7" type="ORF">FCL38_00790</name>
</gene>
<reference evidence="7 8" key="1">
    <citation type="submission" date="2019-05" db="EMBL/GenBank/DDBJ databases">
        <title>Draft Genome Sequences of Six Type Strains of the Genus Massilia.</title>
        <authorList>
            <person name="Miess H."/>
            <person name="Frediansyhah A."/>
            <person name="Gross H."/>
        </authorList>
    </citation>
    <scope>NUCLEOTIDE SEQUENCE [LARGE SCALE GENOMIC DNA]</scope>
    <source>
        <strain evidence="7 8">DSMZ 26121</strain>
    </source>
</reference>
<evidence type="ECO:0000256" key="1">
    <source>
        <dbReference type="ARBA" id="ARBA00010688"/>
    </source>
</evidence>
<sequence>MRNGAGVPPAEDKENDMVVTYGEALVDLIEQPDGRFAAVLGGAVCNFTLAAARQGMQASYLNPLSSDSFGERFARHLEAAGIRLACGTRSALPTSLAVVTLDAHKVPSYAFHRAAVADRDITPEEACALLPAAPSLFHTGGLALLPEDIDATLRIATAAIDAGALLSVDANLRPLAVADQALYVAGVRRALDVAHLIKVSDEDLLYMGMRSPDPLSAARTLFDGTAARLIALTLGERGAVLLSRQSSFALPIPPGVTVVDTVGAGDCFQAGLVASLHQAGVLSAEALSELAPGTMGRALEYAIATASINVMREGCSPPLRAEVETLLAASR</sequence>
<protein>
    <submittedName>
        <fullName evidence="7">Carbohydrate kinase</fullName>
    </submittedName>
</protein>
<evidence type="ECO:0000256" key="5">
    <source>
        <dbReference type="ARBA" id="ARBA00022840"/>
    </source>
</evidence>
<name>A0ABX5UBF8_9BURK</name>
<feature type="domain" description="Carbohydrate kinase PfkB" evidence="6">
    <location>
        <begin position="16"/>
        <end position="319"/>
    </location>
</feature>
<dbReference type="PANTHER" id="PTHR43085">
    <property type="entry name" value="HEXOKINASE FAMILY MEMBER"/>
    <property type="match status" value="1"/>
</dbReference>
<keyword evidence="8" id="KW-1185">Reference proteome</keyword>
<dbReference type="SUPFAM" id="SSF53613">
    <property type="entry name" value="Ribokinase-like"/>
    <property type="match status" value="1"/>
</dbReference>